<dbReference type="AlphaFoldDB" id="A0A6A8GFV5"/>
<evidence type="ECO:0000313" key="2">
    <source>
        <dbReference type="Proteomes" id="UP000439022"/>
    </source>
</evidence>
<dbReference type="Proteomes" id="UP000439022">
    <property type="component" value="Unassembled WGS sequence"/>
</dbReference>
<gene>
    <name evidence="1" type="ORF">GJR96_08720</name>
</gene>
<reference evidence="1 2" key="1">
    <citation type="submission" date="2019-11" db="EMBL/GenBank/DDBJ databases">
        <title>Whole genome sequence of Haloferax sp. MBLA0076.</title>
        <authorList>
            <person name="Seo M.-J."/>
            <person name="Cho E.-S."/>
        </authorList>
    </citation>
    <scope>NUCLEOTIDE SEQUENCE [LARGE SCALE GENOMIC DNA]</scope>
    <source>
        <strain evidence="1 2">MBLA0076</strain>
    </source>
</reference>
<organism evidence="1 2">
    <name type="scientific">Haloferax litoreum</name>
    <dbReference type="NCBI Taxonomy" id="2666140"/>
    <lineage>
        <taxon>Archaea</taxon>
        <taxon>Methanobacteriati</taxon>
        <taxon>Methanobacteriota</taxon>
        <taxon>Stenosarchaea group</taxon>
        <taxon>Halobacteria</taxon>
        <taxon>Halobacteriales</taxon>
        <taxon>Haloferacaceae</taxon>
        <taxon>Haloferax</taxon>
    </lineage>
</organism>
<sequence length="98" mass="10164">MKQVWLTRGFVTLCVVCGLLVAGVGPVAADEIATGDAVPCDLLFESAYAEIDSLTAGVLVDYDNEVDVIASVQAIASQLAFDAERNECSPASTTAPVN</sequence>
<accession>A0A6A8GFV5</accession>
<proteinExistence type="predicted"/>
<dbReference type="RefSeq" id="WP_151162590.1">
    <property type="nucleotide sequence ID" value="NZ_WKJO01000001.1"/>
</dbReference>
<name>A0A6A8GFV5_9EURY</name>
<dbReference type="EMBL" id="WKJO01000001">
    <property type="protein sequence ID" value="MRX22038.1"/>
    <property type="molecule type" value="Genomic_DNA"/>
</dbReference>
<protein>
    <submittedName>
        <fullName evidence="1">Uncharacterized protein</fullName>
    </submittedName>
</protein>
<comment type="caution">
    <text evidence="1">The sequence shown here is derived from an EMBL/GenBank/DDBJ whole genome shotgun (WGS) entry which is preliminary data.</text>
</comment>
<evidence type="ECO:0000313" key="1">
    <source>
        <dbReference type="EMBL" id="MRX22038.1"/>
    </source>
</evidence>
<keyword evidence="2" id="KW-1185">Reference proteome</keyword>